<keyword evidence="2" id="KW-1185">Reference proteome</keyword>
<sequence>MALTAVWSHYIMLDTVSGQDETGWKSNSEKKDKVGHMQWAGRNHCFLSTEKLDQFIVGDFGDVMIVTHTLPCETFGWGASEMSLSPIGNSFFCEGK</sequence>
<reference evidence="1 2" key="2">
    <citation type="submission" date="2018-11" db="EMBL/GenBank/DDBJ databases">
        <authorList>
            <consortium name="Pathogen Informatics"/>
        </authorList>
    </citation>
    <scope>NUCLEOTIDE SEQUENCE [LARGE SCALE GENOMIC DNA]</scope>
    <source>
        <strain evidence="1 2">MHpl1</strain>
    </source>
</reference>
<organism evidence="3">
    <name type="scientific">Haemonchus placei</name>
    <name type="common">Barber's pole worm</name>
    <dbReference type="NCBI Taxonomy" id="6290"/>
    <lineage>
        <taxon>Eukaryota</taxon>
        <taxon>Metazoa</taxon>
        <taxon>Ecdysozoa</taxon>
        <taxon>Nematoda</taxon>
        <taxon>Chromadorea</taxon>
        <taxon>Rhabditida</taxon>
        <taxon>Rhabditina</taxon>
        <taxon>Rhabditomorpha</taxon>
        <taxon>Strongyloidea</taxon>
        <taxon>Trichostrongylidae</taxon>
        <taxon>Haemonchus</taxon>
    </lineage>
</organism>
<dbReference type="EMBL" id="UZAF01018582">
    <property type="protein sequence ID" value="VDO52896.1"/>
    <property type="molecule type" value="Genomic_DNA"/>
</dbReference>
<dbReference type="AlphaFoldDB" id="A0A0N4WSG2"/>
<evidence type="ECO:0000313" key="1">
    <source>
        <dbReference type="EMBL" id="VDO52896.1"/>
    </source>
</evidence>
<reference evidence="3" key="1">
    <citation type="submission" date="2017-02" db="UniProtKB">
        <authorList>
            <consortium name="WormBaseParasite"/>
        </authorList>
    </citation>
    <scope>IDENTIFICATION</scope>
</reference>
<dbReference type="Proteomes" id="UP000268014">
    <property type="component" value="Unassembled WGS sequence"/>
</dbReference>
<evidence type="ECO:0000313" key="3">
    <source>
        <dbReference type="WBParaSite" id="HPLM_0001447601-mRNA-1"/>
    </source>
</evidence>
<dbReference type="WBParaSite" id="HPLM_0001447601-mRNA-1">
    <property type="protein sequence ID" value="HPLM_0001447601-mRNA-1"/>
    <property type="gene ID" value="HPLM_0001447601"/>
</dbReference>
<accession>A0A0N4WSG2</accession>
<dbReference type="OrthoDB" id="5847481at2759"/>
<proteinExistence type="predicted"/>
<protein>
    <submittedName>
        <fullName evidence="3">PHTB1_N domain-containing protein</fullName>
    </submittedName>
</protein>
<evidence type="ECO:0000313" key="2">
    <source>
        <dbReference type="Proteomes" id="UP000268014"/>
    </source>
</evidence>
<gene>
    <name evidence="1" type="ORF">HPLM_LOCUS14468</name>
</gene>
<name>A0A0N4WSG2_HAEPC</name>